<dbReference type="SMART" id="SM00100">
    <property type="entry name" value="cNMP"/>
    <property type="match status" value="2"/>
</dbReference>
<dbReference type="PANTHER" id="PTHR11635">
    <property type="entry name" value="CAMP-DEPENDENT PROTEIN KINASE REGULATORY CHAIN"/>
    <property type="match status" value="1"/>
</dbReference>
<feature type="domain" description="Cyclic nucleotide-binding" evidence="1">
    <location>
        <begin position="109"/>
        <end position="171"/>
    </location>
</feature>
<organism evidence="2">
    <name type="scientific">Pelagomonas calceolata</name>
    <dbReference type="NCBI Taxonomy" id="35677"/>
    <lineage>
        <taxon>Eukaryota</taxon>
        <taxon>Sar</taxon>
        <taxon>Stramenopiles</taxon>
        <taxon>Ochrophyta</taxon>
        <taxon>Pelagophyceae</taxon>
        <taxon>Pelagomonadales</taxon>
        <taxon>Pelagomonadaceae</taxon>
        <taxon>Pelagomonas</taxon>
    </lineage>
</organism>
<feature type="domain" description="Cyclic nucleotide-binding" evidence="1">
    <location>
        <begin position="1"/>
        <end position="106"/>
    </location>
</feature>
<dbReference type="AlphaFoldDB" id="A0A7S4E3L2"/>
<dbReference type="InterPro" id="IPR018488">
    <property type="entry name" value="cNMP-bd_CS"/>
</dbReference>
<accession>A0A7S4E3L2</accession>
<gene>
    <name evidence="2" type="ORF">PCAL00307_LOCUS3848</name>
</gene>
<protein>
    <recommendedName>
        <fullName evidence="1">Cyclic nucleotide-binding domain-containing protein</fullName>
    </recommendedName>
</protein>
<dbReference type="InterPro" id="IPR018490">
    <property type="entry name" value="cNMP-bd_dom_sf"/>
</dbReference>
<dbReference type="GO" id="GO:0005952">
    <property type="term" value="C:cAMP-dependent protein kinase complex"/>
    <property type="evidence" value="ECO:0007669"/>
    <property type="project" value="InterPro"/>
</dbReference>
<dbReference type="GO" id="GO:0005829">
    <property type="term" value="C:cytosol"/>
    <property type="evidence" value="ECO:0007669"/>
    <property type="project" value="TreeGrafter"/>
</dbReference>
<dbReference type="GO" id="GO:0004862">
    <property type="term" value="F:cAMP-dependent protein kinase inhibitor activity"/>
    <property type="evidence" value="ECO:0007669"/>
    <property type="project" value="TreeGrafter"/>
</dbReference>
<sequence>MSKVVLKRGEIAFTQGEDGDHFYVVDKGSVACFERRDGSEHETLVHTYNPGGTFGDLSIMYNTPRAATCRATTESRLYALPRKAFKVIVMKTTIEKRLHIKSLLQNVEIFKELKEHEFSKLADAMQEEAYEEGDVICRQGDVGSSFFIIKQGTATCIQADPHGNQQEVAQLTACFLCAFSTISSYILIRLVTILAKSRFSLANPARGRSRPRKKMAH</sequence>
<dbReference type="PRINTS" id="PR00103">
    <property type="entry name" value="CAMPKINASE"/>
</dbReference>
<evidence type="ECO:0000313" key="2">
    <source>
        <dbReference type="EMBL" id="CAE0688414.1"/>
    </source>
</evidence>
<dbReference type="PROSITE" id="PS00888">
    <property type="entry name" value="CNMP_BINDING_1"/>
    <property type="match status" value="1"/>
</dbReference>
<dbReference type="PROSITE" id="PS50042">
    <property type="entry name" value="CNMP_BINDING_3"/>
    <property type="match status" value="2"/>
</dbReference>
<dbReference type="InterPro" id="IPR050503">
    <property type="entry name" value="cAMP-dep_PK_reg_su-like"/>
</dbReference>
<proteinExistence type="predicted"/>
<dbReference type="InterPro" id="IPR000595">
    <property type="entry name" value="cNMP-bd_dom"/>
</dbReference>
<dbReference type="InterPro" id="IPR014710">
    <property type="entry name" value="RmlC-like_jellyroll"/>
</dbReference>
<dbReference type="EMBL" id="HBIW01004737">
    <property type="protein sequence ID" value="CAE0688414.1"/>
    <property type="molecule type" value="Transcribed_RNA"/>
</dbReference>
<dbReference type="Pfam" id="PF00027">
    <property type="entry name" value="cNMP_binding"/>
    <property type="match status" value="2"/>
</dbReference>
<dbReference type="CDD" id="cd00038">
    <property type="entry name" value="CAP_ED"/>
    <property type="match status" value="2"/>
</dbReference>
<dbReference type="SUPFAM" id="SSF51206">
    <property type="entry name" value="cAMP-binding domain-like"/>
    <property type="match status" value="2"/>
</dbReference>
<dbReference type="PANTHER" id="PTHR11635:SF152">
    <property type="entry name" value="CAMP-DEPENDENT PROTEIN KINASE TYPE I REGULATORY SUBUNIT-RELATED"/>
    <property type="match status" value="1"/>
</dbReference>
<dbReference type="GO" id="GO:0034236">
    <property type="term" value="F:protein kinase A catalytic subunit binding"/>
    <property type="evidence" value="ECO:0007669"/>
    <property type="project" value="TreeGrafter"/>
</dbReference>
<reference evidence="2" key="1">
    <citation type="submission" date="2021-01" db="EMBL/GenBank/DDBJ databases">
        <authorList>
            <person name="Corre E."/>
            <person name="Pelletier E."/>
            <person name="Niang G."/>
            <person name="Scheremetjew M."/>
            <person name="Finn R."/>
            <person name="Kale V."/>
            <person name="Holt S."/>
            <person name="Cochrane G."/>
            <person name="Meng A."/>
            <person name="Brown T."/>
            <person name="Cohen L."/>
        </authorList>
    </citation>
    <scope>NUCLEOTIDE SEQUENCE</scope>
    <source>
        <strain evidence="2">CCMP1756</strain>
    </source>
</reference>
<dbReference type="GO" id="GO:0030552">
    <property type="term" value="F:cAMP binding"/>
    <property type="evidence" value="ECO:0007669"/>
    <property type="project" value="TreeGrafter"/>
</dbReference>
<evidence type="ECO:0000259" key="1">
    <source>
        <dbReference type="PROSITE" id="PS50042"/>
    </source>
</evidence>
<name>A0A7S4E3L2_9STRA</name>
<dbReference type="Gene3D" id="2.60.120.10">
    <property type="entry name" value="Jelly Rolls"/>
    <property type="match status" value="2"/>
</dbReference>